<keyword evidence="1" id="KW-0812">Transmembrane</keyword>
<organism evidence="2 3">
    <name type="scientific">Knoellia sinensis KCTC 19936</name>
    <dbReference type="NCBI Taxonomy" id="1385520"/>
    <lineage>
        <taxon>Bacteria</taxon>
        <taxon>Bacillati</taxon>
        <taxon>Actinomycetota</taxon>
        <taxon>Actinomycetes</taxon>
        <taxon>Micrococcales</taxon>
        <taxon>Intrasporangiaceae</taxon>
        <taxon>Knoellia</taxon>
    </lineage>
</organism>
<feature type="transmembrane region" description="Helical" evidence="1">
    <location>
        <begin position="177"/>
        <end position="197"/>
    </location>
</feature>
<dbReference type="Proteomes" id="UP000030002">
    <property type="component" value="Unassembled WGS sequence"/>
</dbReference>
<feature type="transmembrane region" description="Helical" evidence="1">
    <location>
        <begin position="70"/>
        <end position="90"/>
    </location>
</feature>
<name>A0A0A0JBQ2_9MICO</name>
<dbReference type="STRING" id="1385520.N802_16040"/>
<gene>
    <name evidence="2" type="ORF">N802_16040</name>
</gene>
<accession>A0A0A0JBQ2</accession>
<protein>
    <submittedName>
        <fullName evidence="2">Uncharacterized protein</fullName>
    </submittedName>
</protein>
<sequence>MTVDVWTYSKVLAEQLRINGVPETKVREIVAQVQEHHFSTGQDPVEAFGHPDEYAHAWQPMRWGFWLSRLLGACLGAVGIWAVIFSLTAGDVGWIQDMRIDGFMLQTVSTFVTLAIVNWSWGIWVRRRRGEALTPPREKQSLTKIDWVVLVASVLLVGGSLWYGIEYVLPPGEFYTQPRWLVLVVGLVLAPGLHFTFPPDQALPGRPRPSLAARLGERLSRFVDRHEGLRRFLDNG</sequence>
<keyword evidence="1" id="KW-1133">Transmembrane helix</keyword>
<keyword evidence="1" id="KW-0472">Membrane</keyword>
<feature type="transmembrane region" description="Helical" evidence="1">
    <location>
        <begin position="145"/>
        <end position="165"/>
    </location>
</feature>
<feature type="transmembrane region" description="Helical" evidence="1">
    <location>
        <begin position="102"/>
        <end position="124"/>
    </location>
</feature>
<reference evidence="2 3" key="1">
    <citation type="submission" date="2013-08" db="EMBL/GenBank/DDBJ databases">
        <title>The genome sequence of Knoellia sinensis.</title>
        <authorList>
            <person name="Zhu W."/>
            <person name="Wang G."/>
        </authorList>
    </citation>
    <scope>NUCLEOTIDE SEQUENCE [LARGE SCALE GENOMIC DNA]</scope>
    <source>
        <strain evidence="2 3">KCTC 19936</strain>
    </source>
</reference>
<comment type="caution">
    <text evidence="2">The sequence shown here is derived from an EMBL/GenBank/DDBJ whole genome shotgun (WGS) entry which is preliminary data.</text>
</comment>
<dbReference type="OrthoDB" id="5192631at2"/>
<evidence type="ECO:0000313" key="3">
    <source>
        <dbReference type="Proteomes" id="UP000030002"/>
    </source>
</evidence>
<keyword evidence="3" id="KW-1185">Reference proteome</keyword>
<proteinExistence type="predicted"/>
<evidence type="ECO:0000313" key="2">
    <source>
        <dbReference type="EMBL" id="KGN33016.1"/>
    </source>
</evidence>
<dbReference type="AlphaFoldDB" id="A0A0A0JBQ2"/>
<dbReference type="RefSeq" id="WP_035914791.1">
    <property type="nucleotide sequence ID" value="NZ_AVPJ01000005.1"/>
</dbReference>
<dbReference type="EMBL" id="AVPJ01000005">
    <property type="protein sequence ID" value="KGN33016.1"/>
    <property type="molecule type" value="Genomic_DNA"/>
</dbReference>
<evidence type="ECO:0000256" key="1">
    <source>
        <dbReference type="SAM" id="Phobius"/>
    </source>
</evidence>